<evidence type="ECO:0000256" key="4">
    <source>
        <dbReference type="ARBA" id="ARBA00023004"/>
    </source>
</evidence>
<evidence type="ECO:0000256" key="5">
    <source>
        <dbReference type="ARBA" id="ARBA00023014"/>
    </source>
</evidence>
<dbReference type="Pfam" id="PF13183">
    <property type="entry name" value="Fer4_8"/>
    <property type="match status" value="1"/>
</dbReference>
<dbReference type="STRING" id="398767.Glov_1978"/>
<keyword evidence="9" id="KW-1185">Reference proteome</keyword>
<dbReference type="InterPro" id="IPR017900">
    <property type="entry name" value="4Fe4S_Fe_S_CS"/>
</dbReference>
<feature type="domain" description="Cysteine-rich" evidence="6">
    <location>
        <begin position="111"/>
        <end position="188"/>
    </location>
</feature>
<dbReference type="PROSITE" id="PS00198">
    <property type="entry name" value="4FE4S_FER_1"/>
    <property type="match status" value="1"/>
</dbReference>
<dbReference type="eggNOG" id="COG0247">
    <property type="taxonomic scope" value="Bacteria"/>
</dbReference>
<dbReference type="RefSeq" id="WP_012470033.1">
    <property type="nucleotide sequence ID" value="NC_010814.1"/>
</dbReference>
<dbReference type="GO" id="GO:0016491">
    <property type="term" value="F:oxidoreductase activity"/>
    <property type="evidence" value="ECO:0007669"/>
    <property type="project" value="UniProtKB-KW"/>
</dbReference>
<dbReference type="PANTHER" id="PTHR43255">
    <property type="entry name" value="IRON-SULFUR-BINDING OXIDOREDUCTASE FADF-RELATED-RELATED"/>
    <property type="match status" value="1"/>
</dbReference>
<dbReference type="InterPro" id="IPR017896">
    <property type="entry name" value="4Fe4S_Fe-S-bd"/>
</dbReference>
<proteinExistence type="predicted"/>
<keyword evidence="5" id="KW-0411">Iron-sulfur</keyword>
<feature type="domain" description="Cysteine-rich" evidence="6">
    <location>
        <begin position="222"/>
        <end position="302"/>
    </location>
</feature>
<keyword evidence="2" id="KW-0479">Metal-binding</keyword>
<keyword evidence="1" id="KW-0004">4Fe-4S</keyword>
<reference evidence="8 9" key="1">
    <citation type="submission" date="2008-05" db="EMBL/GenBank/DDBJ databases">
        <title>Complete sequence of chromosome of Geobacter lovleyi SZ.</title>
        <authorList>
            <consortium name="US DOE Joint Genome Institute"/>
            <person name="Lucas S."/>
            <person name="Copeland A."/>
            <person name="Lapidus A."/>
            <person name="Glavina del Rio T."/>
            <person name="Dalin E."/>
            <person name="Tice H."/>
            <person name="Bruce D."/>
            <person name="Goodwin L."/>
            <person name="Pitluck S."/>
            <person name="Chertkov O."/>
            <person name="Meincke L."/>
            <person name="Brettin T."/>
            <person name="Detter J.C."/>
            <person name="Han C."/>
            <person name="Tapia R."/>
            <person name="Kuske C.R."/>
            <person name="Schmutz J."/>
            <person name="Larimer F."/>
            <person name="Land M."/>
            <person name="Hauser L."/>
            <person name="Kyrpides N."/>
            <person name="Mikhailova N."/>
            <person name="Sung Y."/>
            <person name="Fletcher K.E."/>
            <person name="Ritalahti K.M."/>
            <person name="Loeffler F.E."/>
            <person name="Richardson P."/>
        </authorList>
    </citation>
    <scope>NUCLEOTIDE SEQUENCE [LARGE SCALE GENOMIC DNA]</scope>
    <source>
        <strain evidence="9">ATCC BAA-1151 / DSM 17278 / SZ</strain>
    </source>
</reference>
<gene>
    <name evidence="8" type="ordered locus">Glov_1978</name>
</gene>
<dbReference type="HOGENOM" id="CLU_023081_3_0_7"/>
<dbReference type="KEGG" id="glo:Glov_1978"/>
<dbReference type="GO" id="GO:0051539">
    <property type="term" value="F:4 iron, 4 sulfur cluster binding"/>
    <property type="evidence" value="ECO:0007669"/>
    <property type="project" value="UniProtKB-KW"/>
</dbReference>
<dbReference type="InterPro" id="IPR004017">
    <property type="entry name" value="Cys_rich_dom"/>
</dbReference>
<dbReference type="InterPro" id="IPR051460">
    <property type="entry name" value="HdrC_iron-sulfur_subunit"/>
</dbReference>
<dbReference type="Gene3D" id="3.30.70.20">
    <property type="match status" value="1"/>
</dbReference>
<dbReference type="Proteomes" id="UP000002420">
    <property type="component" value="Chromosome"/>
</dbReference>
<keyword evidence="3" id="KW-0560">Oxidoreductase</keyword>
<organism evidence="8 9">
    <name type="scientific">Trichlorobacter lovleyi (strain ATCC BAA-1151 / DSM 17278 / SZ)</name>
    <name type="common">Geobacter lovleyi</name>
    <dbReference type="NCBI Taxonomy" id="398767"/>
    <lineage>
        <taxon>Bacteria</taxon>
        <taxon>Pseudomonadati</taxon>
        <taxon>Thermodesulfobacteriota</taxon>
        <taxon>Desulfuromonadia</taxon>
        <taxon>Geobacterales</taxon>
        <taxon>Geobacteraceae</taxon>
        <taxon>Trichlorobacter</taxon>
    </lineage>
</organism>
<dbReference type="GO" id="GO:0005886">
    <property type="term" value="C:plasma membrane"/>
    <property type="evidence" value="ECO:0007669"/>
    <property type="project" value="TreeGrafter"/>
</dbReference>
<sequence length="347" mass="37246">MADMAANCTSCGECVRPCSFLQHQGTPLTIAQQGATDRNLLAAYGCSLCGLCDAVCPEGLSPSDMLLGMRQEAATRGLTDLKKYAPWLNYEKLGASLFFRRDLIPTGCTTVFFPGCSLPGTRPDAVLELFKRLRLMEPTAGLVLDCCGKISHDLGLTDHFTALFGRLSKRLRHKGITRILTACPGCSKILRNHGEEFDVTSIYEVLAACTAPSRPASPLKVVTIHDPCPARFDPAQQAAVRQLVQSCGYRIEELPSHGTTTRCCGQGGMVEGCVTSTIKQESGVIAAEAAGRPVISSCASCSDSITTATPAGHVVDLLFSKTDFSAKPVSSARRWLNRLKLRCARLT</sequence>
<accession>B3E2N7</accession>
<dbReference type="PANTHER" id="PTHR43255:SF1">
    <property type="entry name" value="IRON-SULFUR-BINDING OXIDOREDUCTASE FADF-RELATED"/>
    <property type="match status" value="1"/>
</dbReference>
<feature type="domain" description="4Fe-4S ferredoxin-type" evidence="7">
    <location>
        <begin position="5"/>
        <end position="60"/>
    </location>
</feature>
<evidence type="ECO:0000256" key="3">
    <source>
        <dbReference type="ARBA" id="ARBA00023002"/>
    </source>
</evidence>
<evidence type="ECO:0000256" key="2">
    <source>
        <dbReference type="ARBA" id="ARBA00022723"/>
    </source>
</evidence>
<protein>
    <submittedName>
        <fullName evidence="8">Rhodanese-like domain/cysteine-rich domain protein</fullName>
    </submittedName>
</protein>
<evidence type="ECO:0000259" key="6">
    <source>
        <dbReference type="Pfam" id="PF02754"/>
    </source>
</evidence>
<dbReference type="GO" id="GO:0046872">
    <property type="term" value="F:metal ion binding"/>
    <property type="evidence" value="ECO:0007669"/>
    <property type="project" value="UniProtKB-KW"/>
</dbReference>
<dbReference type="SUPFAM" id="SSF46548">
    <property type="entry name" value="alpha-helical ferredoxin"/>
    <property type="match status" value="1"/>
</dbReference>
<dbReference type="Pfam" id="PF02754">
    <property type="entry name" value="CCG"/>
    <property type="match status" value="2"/>
</dbReference>
<keyword evidence="4" id="KW-0408">Iron</keyword>
<evidence type="ECO:0000256" key="1">
    <source>
        <dbReference type="ARBA" id="ARBA00022485"/>
    </source>
</evidence>
<evidence type="ECO:0000313" key="8">
    <source>
        <dbReference type="EMBL" id="ACD95694.1"/>
    </source>
</evidence>
<evidence type="ECO:0000313" key="9">
    <source>
        <dbReference type="Proteomes" id="UP000002420"/>
    </source>
</evidence>
<evidence type="ECO:0000259" key="7">
    <source>
        <dbReference type="Pfam" id="PF13183"/>
    </source>
</evidence>
<dbReference type="AlphaFoldDB" id="B3E2N7"/>
<name>B3E2N7_TRIL1</name>
<dbReference type="EMBL" id="CP001089">
    <property type="protein sequence ID" value="ACD95694.1"/>
    <property type="molecule type" value="Genomic_DNA"/>
</dbReference>